<evidence type="ECO:0000313" key="3">
    <source>
        <dbReference type="EMBL" id="PZQ22529.1"/>
    </source>
</evidence>
<dbReference type="PROSITE" id="PS51257">
    <property type="entry name" value="PROKAR_LIPOPROTEIN"/>
    <property type="match status" value="1"/>
</dbReference>
<dbReference type="Proteomes" id="UP000248597">
    <property type="component" value="Unassembled WGS sequence"/>
</dbReference>
<evidence type="ECO:0000313" key="4">
    <source>
        <dbReference type="Proteomes" id="UP000248597"/>
    </source>
</evidence>
<feature type="signal peptide" evidence="1">
    <location>
        <begin position="1"/>
        <end position="17"/>
    </location>
</feature>
<protein>
    <submittedName>
        <fullName evidence="3">Sporulation protein</fullName>
    </submittedName>
</protein>
<organism evidence="3 4">
    <name type="scientific">Sphingopyxis macrogoltabida</name>
    <name type="common">Sphingomonas macrogoltabidus</name>
    <dbReference type="NCBI Taxonomy" id="33050"/>
    <lineage>
        <taxon>Bacteria</taxon>
        <taxon>Pseudomonadati</taxon>
        <taxon>Pseudomonadota</taxon>
        <taxon>Alphaproteobacteria</taxon>
        <taxon>Sphingomonadales</taxon>
        <taxon>Sphingomonadaceae</taxon>
        <taxon>Sphingopyxis</taxon>
    </lineage>
</organism>
<name>A0A2W5L2G6_SPHMC</name>
<dbReference type="Gene3D" id="3.30.70.1070">
    <property type="entry name" value="Sporulation related repeat"/>
    <property type="match status" value="1"/>
</dbReference>
<dbReference type="Pfam" id="PF05036">
    <property type="entry name" value="SPOR"/>
    <property type="match status" value="1"/>
</dbReference>
<evidence type="ECO:0000259" key="2">
    <source>
        <dbReference type="PROSITE" id="PS51724"/>
    </source>
</evidence>
<proteinExistence type="predicted"/>
<evidence type="ECO:0000256" key="1">
    <source>
        <dbReference type="SAM" id="SignalP"/>
    </source>
</evidence>
<sequence length="469" mass="48257">MNRKLLMKLAVSGFVLGVTTTGCTSMGSTAAAPSGAAGKPVGAAKSADGARAALEAGKASRAVTLAEAAVAASPRDAGYRALLGQAYLNDGRFVSATGALQEAMELGAVDGNTVIALALAQIARGQAADAVKLLHDNRDKVPASDIGLALALAGDSESAIYVLTEAARAPGADARTRQNLALAMALSGRWAQARIFASQDLTPDKVGARMAEWSKLAEQQDSGVRVASLIGTQPRVDAGMPVQLALANFPDETQLAAVDAPVEMASADPAPVEDYAPTPVAAPVLADAGGAIRTVELPMPERTADGVVPVTELPQPQPAEVITADAAPYRHAPRVAGGAAETVRPAQKQALDMATRLVPKAMGFDAQKPSGWAVQLGAYDSLGIAKEKWGVLKRGNTVLANFPASSHAATVKGRTFYRLTVNGLASRADANNLCQQLKAQGQRCFIRAMGGDESIQWAAKASAVRLASR</sequence>
<feature type="domain" description="SPOR" evidence="2">
    <location>
        <begin position="366"/>
        <end position="449"/>
    </location>
</feature>
<dbReference type="PROSITE" id="PS51724">
    <property type="entry name" value="SPOR"/>
    <property type="match status" value="1"/>
</dbReference>
<comment type="caution">
    <text evidence="3">The sequence shown here is derived from an EMBL/GenBank/DDBJ whole genome shotgun (WGS) entry which is preliminary data.</text>
</comment>
<dbReference type="AlphaFoldDB" id="A0A2W5L2G6"/>
<dbReference type="InterPro" id="IPR011990">
    <property type="entry name" value="TPR-like_helical_dom_sf"/>
</dbReference>
<dbReference type="EMBL" id="QFPJ01000013">
    <property type="protein sequence ID" value="PZQ22529.1"/>
    <property type="molecule type" value="Genomic_DNA"/>
</dbReference>
<accession>A0A2W5L2G6</accession>
<gene>
    <name evidence="3" type="ORF">DI569_07190</name>
</gene>
<feature type="chain" id="PRO_5016127064" evidence="1">
    <location>
        <begin position="18"/>
        <end position="469"/>
    </location>
</feature>
<keyword evidence="1" id="KW-0732">Signal</keyword>
<dbReference type="SUPFAM" id="SSF48452">
    <property type="entry name" value="TPR-like"/>
    <property type="match status" value="1"/>
</dbReference>
<dbReference type="InterPro" id="IPR007730">
    <property type="entry name" value="SPOR-like_dom"/>
</dbReference>
<dbReference type="Gene3D" id="1.25.40.10">
    <property type="entry name" value="Tetratricopeptide repeat domain"/>
    <property type="match status" value="1"/>
</dbReference>
<dbReference type="GO" id="GO:0042834">
    <property type="term" value="F:peptidoglycan binding"/>
    <property type="evidence" value="ECO:0007669"/>
    <property type="project" value="InterPro"/>
</dbReference>
<dbReference type="SUPFAM" id="SSF110997">
    <property type="entry name" value="Sporulation related repeat"/>
    <property type="match status" value="1"/>
</dbReference>
<reference evidence="3 4" key="1">
    <citation type="submission" date="2017-08" db="EMBL/GenBank/DDBJ databases">
        <title>Infants hospitalized years apart are colonized by the same room-sourced microbial strains.</title>
        <authorList>
            <person name="Brooks B."/>
            <person name="Olm M.R."/>
            <person name="Firek B.A."/>
            <person name="Baker R."/>
            <person name="Thomas B.C."/>
            <person name="Morowitz M.J."/>
            <person name="Banfield J.F."/>
        </authorList>
    </citation>
    <scope>NUCLEOTIDE SEQUENCE [LARGE SCALE GENOMIC DNA]</scope>
    <source>
        <strain evidence="3">S2_005_003_R2_47</strain>
    </source>
</reference>
<dbReference type="InterPro" id="IPR036680">
    <property type="entry name" value="SPOR-like_sf"/>
</dbReference>